<evidence type="ECO:0000256" key="11">
    <source>
        <dbReference type="ARBA" id="ARBA00023136"/>
    </source>
</evidence>
<dbReference type="GO" id="GO:0015297">
    <property type="term" value="F:antiporter activity"/>
    <property type="evidence" value="ECO:0007669"/>
    <property type="project" value="UniProtKB-KW"/>
</dbReference>
<feature type="transmembrane region" description="Helical" evidence="13">
    <location>
        <begin position="60"/>
        <end position="79"/>
    </location>
</feature>
<keyword evidence="11 13" id="KW-0472">Membrane</keyword>
<feature type="transmembrane region" description="Helical" evidence="13">
    <location>
        <begin position="314"/>
        <end position="333"/>
    </location>
</feature>
<gene>
    <name evidence="14" type="ORF">H8S09_01555</name>
</gene>
<evidence type="ECO:0000256" key="6">
    <source>
        <dbReference type="ARBA" id="ARBA00022449"/>
    </source>
</evidence>
<feature type="transmembrane region" description="Helical" evidence="13">
    <location>
        <begin position="133"/>
        <end position="151"/>
    </location>
</feature>
<dbReference type="InterPro" id="IPR050222">
    <property type="entry name" value="MATE_MdtK"/>
</dbReference>
<dbReference type="PANTHER" id="PTHR43298">
    <property type="entry name" value="MULTIDRUG RESISTANCE PROTEIN NORM-RELATED"/>
    <property type="match status" value="1"/>
</dbReference>
<protein>
    <recommendedName>
        <fullName evidence="4">Probable multidrug resistance protein NorM</fullName>
    </recommendedName>
    <alternativeName>
        <fullName evidence="12">Multidrug-efflux transporter</fullName>
    </alternativeName>
</protein>
<sequence>MKDLTEGKPIKVIWLYALPMILGQIAQQLYNFCDSAIVGNCINPEALAAVGATSVISNTLIGFLNSATLGLSIPIARYFGAQDKKNMRKCIGVSAILTLVSAIVLTIVGLLFIYDLLVLLDTPEEIIHMADNYVKYILAGLIFSAVYNFGANLLRAVGDSKTPLIFLSISVVLNIGLDLLFIQVFQSGVAGAAIATVISQAVAGIACFIYIFTKCRFLIPEKDEFRVARADFNDLVQSALAMGFMSCIVNFGTVTLQSSINKLGTNIITAHTAARKIFDILDVVLYIIGNAVTTFVSQNLGAKRIDRVKTGVRAGIIINTIATTIIILIGFPASPLLIRLIAGTNDPAVIDPAVMYIRISVCCFYVLGPLFVLRCAMQGMGRKIVPVLSSTMEMVGKILAVLFLAPALGYLGVAITEPIIWAACTLMLTIMYLSNPPEKMFASILGSSSAYEHD</sequence>
<comment type="caution">
    <text evidence="14">The sequence shown here is derived from an EMBL/GenBank/DDBJ whole genome shotgun (WGS) entry which is preliminary data.</text>
</comment>
<feature type="transmembrane region" description="Helical" evidence="13">
    <location>
        <begin position="12"/>
        <end position="30"/>
    </location>
</feature>
<keyword evidence="15" id="KW-1185">Reference proteome</keyword>
<evidence type="ECO:0000256" key="12">
    <source>
        <dbReference type="ARBA" id="ARBA00031636"/>
    </source>
</evidence>
<reference evidence="14 15" key="1">
    <citation type="submission" date="2020-08" db="EMBL/GenBank/DDBJ databases">
        <title>Genome public.</title>
        <authorList>
            <person name="Liu C."/>
            <person name="Sun Q."/>
        </authorList>
    </citation>
    <scope>NUCLEOTIDE SEQUENCE [LARGE SCALE GENOMIC DNA]</scope>
    <source>
        <strain evidence="14 15">NSJ-10</strain>
    </source>
</reference>
<dbReference type="NCBIfam" id="TIGR00797">
    <property type="entry name" value="matE"/>
    <property type="match status" value="1"/>
</dbReference>
<evidence type="ECO:0000256" key="9">
    <source>
        <dbReference type="ARBA" id="ARBA00022989"/>
    </source>
</evidence>
<dbReference type="Proteomes" id="UP000615234">
    <property type="component" value="Unassembled WGS sequence"/>
</dbReference>
<feature type="transmembrane region" description="Helical" evidence="13">
    <location>
        <begin position="283"/>
        <end position="302"/>
    </location>
</feature>
<comment type="similarity">
    <text evidence="3">Belongs to the multi antimicrobial extrusion (MATE) (TC 2.A.66.1) family.</text>
</comment>
<evidence type="ECO:0000313" key="15">
    <source>
        <dbReference type="Proteomes" id="UP000615234"/>
    </source>
</evidence>
<keyword evidence="10" id="KW-0406">Ion transport</keyword>
<keyword evidence="5" id="KW-0813">Transport</keyword>
<evidence type="ECO:0000256" key="7">
    <source>
        <dbReference type="ARBA" id="ARBA00022475"/>
    </source>
</evidence>
<feature type="transmembrane region" description="Helical" evidence="13">
    <location>
        <begin position="163"/>
        <end position="185"/>
    </location>
</feature>
<comment type="function">
    <text evidence="1">Multidrug efflux pump.</text>
</comment>
<dbReference type="EMBL" id="JACOOX010000001">
    <property type="protein sequence ID" value="MBC5661588.1"/>
    <property type="molecule type" value="Genomic_DNA"/>
</dbReference>
<evidence type="ECO:0000256" key="4">
    <source>
        <dbReference type="ARBA" id="ARBA00020268"/>
    </source>
</evidence>
<feature type="transmembrane region" description="Helical" evidence="13">
    <location>
        <begin position="234"/>
        <end position="256"/>
    </location>
</feature>
<dbReference type="RefSeq" id="WP_117808127.1">
    <property type="nucleotide sequence ID" value="NZ_JACOOX010000001.1"/>
</dbReference>
<dbReference type="InterPro" id="IPR002528">
    <property type="entry name" value="MATE_fam"/>
</dbReference>
<evidence type="ECO:0000313" key="14">
    <source>
        <dbReference type="EMBL" id="MBC5661588.1"/>
    </source>
</evidence>
<dbReference type="PIRSF" id="PIRSF006603">
    <property type="entry name" value="DinF"/>
    <property type="match status" value="1"/>
</dbReference>
<dbReference type="Pfam" id="PF01554">
    <property type="entry name" value="MatE"/>
    <property type="match status" value="2"/>
</dbReference>
<dbReference type="GO" id="GO:0006811">
    <property type="term" value="P:monoatomic ion transport"/>
    <property type="evidence" value="ECO:0007669"/>
    <property type="project" value="UniProtKB-KW"/>
</dbReference>
<keyword evidence="7" id="KW-1003">Cell membrane</keyword>
<keyword evidence="6" id="KW-0050">Antiport</keyword>
<evidence type="ECO:0000256" key="2">
    <source>
        <dbReference type="ARBA" id="ARBA00004651"/>
    </source>
</evidence>
<feature type="transmembrane region" description="Helical" evidence="13">
    <location>
        <begin position="191"/>
        <end position="213"/>
    </location>
</feature>
<evidence type="ECO:0000256" key="8">
    <source>
        <dbReference type="ARBA" id="ARBA00022692"/>
    </source>
</evidence>
<dbReference type="PANTHER" id="PTHR43298:SF2">
    <property type="entry name" value="FMN_FAD EXPORTER YEEO-RELATED"/>
    <property type="match status" value="1"/>
</dbReference>
<feature type="transmembrane region" description="Helical" evidence="13">
    <location>
        <begin position="394"/>
        <end position="413"/>
    </location>
</feature>
<keyword evidence="9 13" id="KW-1133">Transmembrane helix</keyword>
<evidence type="ECO:0000256" key="3">
    <source>
        <dbReference type="ARBA" id="ARBA00010199"/>
    </source>
</evidence>
<dbReference type="GO" id="GO:0042910">
    <property type="term" value="F:xenobiotic transmembrane transporter activity"/>
    <property type="evidence" value="ECO:0007669"/>
    <property type="project" value="InterPro"/>
</dbReference>
<feature type="transmembrane region" description="Helical" evidence="13">
    <location>
        <begin position="353"/>
        <end position="373"/>
    </location>
</feature>
<proteinExistence type="inferred from homology"/>
<evidence type="ECO:0000256" key="13">
    <source>
        <dbReference type="SAM" id="Phobius"/>
    </source>
</evidence>
<evidence type="ECO:0000256" key="1">
    <source>
        <dbReference type="ARBA" id="ARBA00003408"/>
    </source>
</evidence>
<keyword evidence="8 13" id="KW-0812">Transmembrane</keyword>
<accession>A0A8I0AD52</accession>
<dbReference type="AlphaFoldDB" id="A0A8I0AD52"/>
<feature type="transmembrane region" description="Helical" evidence="13">
    <location>
        <begin position="91"/>
        <end position="113"/>
    </location>
</feature>
<dbReference type="GO" id="GO:0005886">
    <property type="term" value="C:plasma membrane"/>
    <property type="evidence" value="ECO:0007669"/>
    <property type="project" value="UniProtKB-SubCell"/>
</dbReference>
<dbReference type="InterPro" id="IPR048279">
    <property type="entry name" value="MdtK-like"/>
</dbReference>
<comment type="subcellular location">
    <subcellularLocation>
        <location evidence="2">Cell membrane</location>
        <topology evidence="2">Multi-pass membrane protein</topology>
    </subcellularLocation>
</comment>
<name>A0A8I0AD52_9FIRM</name>
<evidence type="ECO:0000256" key="5">
    <source>
        <dbReference type="ARBA" id="ARBA00022448"/>
    </source>
</evidence>
<dbReference type="CDD" id="cd13138">
    <property type="entry name" value="MATE_yoeA_like"/>
    <property type="match status" value="1"/>
</dbReference>
<organism evidence="14 15">
    <name type="scientific">Coprococcus hominis</name>
    <name type="common">ex Liu et al. 2022</name>
    <dbReference type="NCBI Taxonomy" id="2763039"/>
    <lineage>
        <taxon>Bacteria</taxon>
        <taxon>Bacillati</taxon>
        <taxon>Bacillota</taxon>
        <taxon>Clostridia</taxon>
        <taxon>Lachnospirales</taxon>
        <taxon>Lachnospiraceae</taxon>
        <taxon>Coprococcus</taxon>
    </lineage>
</organism>
<evidence type="ECO:0000256" key="10">
    <source>
        <dbReference type="ARBA" id="ARBA00023065"/>
    </source>
</evidence>